<reference evidence="1" key="1">
    <citation type="submission" date="2020-03" db="EMBL/GenBank/DDBJ databases">
        <title>Genome of Pelagibius litoralis DSM 21314T.</title>
        <authorList>
            <person name="Wang G."/>
        </authorList>
    </citation>
    <scope>NUCLEOTIDE SEQUENCE</scope>
    <source>
        <strain evidence="1">DSM 21314</strain>
    </source>
</reference>
<name>A0A967EUR6_9PROT</name>
<keyword evidence="2" id="KW-1185">Reference proteome</keyword>
<dbReference type="AlphaFoldDB" id="A0A967EUR6"/>
<dbReference type="EMBL" id="JAAQPH010000002">
    <property type="protein sequence ID" value="NIA67581.1"/>
    <property type="molecule type" value="Genomic_DNA"/>
</dbReference>
<evidence type="ECO:0000313" key="2">
    <source>
        <dbReference type="Proteomes" id="UP000761264"/>
    </source>
</evidence>
<dbReference type="RefSeq" id="WP_167221283.1">
    <property type="nucleotide sequence ID" value="NZ_JAAQPH010000002.1"/>
</dbReference>
<accession>A0A967EUR6</accession>
<proteinExistence type="predicted"/>
<dbReference type="Proteomes" id="UP000761264">
    <property type="component" value="Unassembled WGS sequence"/>
</dbReference>
<sequence length="163" mass="16714">MGAAFAAAPILTALAIGSTVVSAGTAIFSGIQQSKALKEQRKAESLREKQSAIAGLQQGNEILRDQLAATAQVNVSAGASGIDPFSGTPENTVQAIRDVAERQLRTSRLNTQFDLAASASRRKQLSIQASTARTRGFLGAGSSLLDLSTSLTKLGGTEAPASG</sequence>
<evidence type="ECO:0000313" key="1">
    <source>
        <dbReference type="EMBL" id="NIA67581.1"/>
    </source>
</evidence>
<organism evidence="1 2">
    <name type="scientific">Pelagibius litoralis</name>
    <dbReference type="NCBI Taxonomy" id="374515"/>
    <lineage>
        <taxon>Bacteria</taxon>
        <taxon>Pseudomonadati</taxon>
        <taxon>Pseudomonadota</taxon>
        <taxon>Alphaproteobacteria</taxon>
        <taxon>Rhodospirillales</taxon>
        <taxon>Rhodovibrionaceae</taxon>
        <taxon>Pelagibius</taxon>
    </lineage>
</organism>
<protein>
    <submittedName>
        <fullName evidence="1">Uncharacterized protein</fullName>
    </submittedName>
</protein>
<comment type="caution">
    <text evidence="1">The sequence shown here is derived from an EMBL/GenBank/DDBJ whole genome shotgun (WGS) entry which is preliminary data.</text>
</comment>
<gene>
    <name evidence="1" type="ORF">HBA54_03160</name>
</gene>